<dbReference type="InterPro" id="IPR015410">
    <property type="entry name" value="DUF1985"/>
</dbReference>
<accession>A0AAD9U5F5</accession>
<proteinExistence type="predicted"/>
<feature type="domain" description="DUF1985" evidence="1">
    <location>
        <begin position="31"/>
        <end position="114"/>
    </location>
</feature>
<dbReference type="Proteomes" id="UP001280121">
    <property type="component" value="Unassembled WGS sequence"/>
</dbReference>
<gene>
    <name evidence="2" type="ORF">Ddye_015764</name>
</gene>
<keyword evidence="3" id="KW-1185">Reference proteome</keyword>
<protein>
    <recommendedName>
        <fullName evidence="1">DUF1985 domain-containing protein</fullName>
    </recommendedName>
</protein>
<comment type="caution">
    <text evidence="2">The sequence shown here is derived from an EMBL/GenBank/DDBJ whole genome shotgun (WGS) entry which is preliminary data.</text>
</comment>
<sequence length="117" mass="13718">MVENVDRAENVSVAKAENLPETGNVAQIENDGIHMRYFGRDGYLLLDKLLNRFLRGGFEKKGAGLKMTLILFANNILFDHDYRRQVMYWLMLLVEDIKAFNSFPWGHYVFKMTLHYI</sequence>
<name>A0AAD9U5F5_9ROSI</name>
<dbReference type="AlphaFoldDB" id="A0AAD9U5F5"/>
<dbReference type="PANTHER" id="PTHR48449">
    <property type="entry name" value="DUF1985 DOMAIN-CONTAINING PROTEIN"/>
    <property type="match status" value="1"/>
</dbReference>
<dbReference type="PANTHER" id="PTHR48449:SF1">
    <property type="entry name" value="DUF1985 DOMAIN-CONTAINING PROTEIN"/>
    <property type="match status" value="1"/>
</dbReference>
<dbReference type="Pfam" id="PF09331">
    <property type="entry name" value="DUF1985"/>
    <property type="match status" value="1"/>
</dbReference>
<evidence type="ECO:0000313" key="2">
    <source>
        <dbReference type="EMBL" id="KAK2648275.1"/>
    </source>
</evidence>
<evidence type="ECO:0000313" key="3">
    <source>
        <dbReference type="Proteomes" id="UP001280121"/>
    </source>
</evidence>
<dbReference type="EMBL" id="JANJYI010000005">
    <property type="protein sequence ID" value="KAK2648275.1"/>
    <property type="molecule type" value="Genomic_DNA"/>
</dbReference>
<organism evidence="2 3">
    <name type="scientific">Dipteronia dyeriana</name>
    <dbReference type="NCBI Taxonomy" id="168575"/>
    <lineage>
        <taxon>Eukaryota</taxon>
        <taxon>Viridiplantae</taxon>
        <taxon>Streptophyta</taxon>
        <taxon>Embryophyta</taxon>
        <taxon>Tracheophyta</taxon>
        <taxon>Spermatophyta</taxon>
        <taxon>Magnoliopsida</taxon>
        <taxon>eudicotyledons</taxon>
        <taxon>Gunneridae</taxon>
        <taxon>Pentapetalae</taxon>
        <taxon>rosids</taxon>
        <taxon>malvids</taxon>
        <taxon>Sapindales</taxon>
        <taxon>Sapindaceae</taxon>
        <taxon>Hippocastanoideae</taxon>
        <taxon>Acereae</taxon>
        <taxon>Dipteronia</taxon>
    </lineage>
</organism>
<evidence type="ECO:0000259" key="1">
    <source>
        <dbReference type="Pfam" id="PF09331"/>
    </source>
</evidence>
<reference evidence="2" key="1">
    <citation type="journal article" date="2023" name="Plant J.">
        <title>Genome sequences and population genomics provide insights into the demographic history, inbreeding, and mutation load of two 'living fossil' tree species of Dipteronia.</title>
        <authorList>
            <person name="Feng Y."/>
            <person name="Comes H.P."/>
            <person name="Chen J."/>
            <person name="Zhu S."/>
            <person name="Lu R."/>
            <person name="Zhang X."/>
            <person name="Li P."/>
            <person name="Qiu J."/>
            <person name="Olsen K.M."/>
            <person name="Qiu Y."/>
        </authorList>
    </citation>
    <scope>NUCLEOTIDE SEQUENCE</scope>
    <source>
        <strain evidence="2">KIB01</strain>
    </source>
</reference>